<comment type="caution">
    <text evidence="1">The sequence shown here is derived from an EMBL/GenBank/DDBJ whole genome shotgun (WGS) entry which is preliminary data.</text>
</comment>
<sequence length="85" mass="9708">MGFVATFSDDISSCYRYRCFSGDQKKLRQSGGNLVANRRWTTRRRCCVAEDQAMVDSSIPLSPQWHYAQPSDPKMIICRSGVLRT</sequence>
<protein>
    <submittedName>
        <fullName evidence="1">Uncharacterized protein</fullName>
    </submittedName>
</protein>
<evidence type="ECO:0000313" key="1">
    <source>
        <dbReference type="EMBL" id="MCD7448222.1"/>
    </source>
</evidence>
<proteinExistence type="predicted"/>
<organism evidence="1 2">
    <name type="scientific">Datura stramonium</name>
    <name type="common">Jimsonweed</name>
    <name type="synonym">Common thornapple</name>
    <dbReference type="NCBI Taxonomy" id="4076"/>
    <lineage>
        <taxon>Eukaryota</taxon>
        <taxon>Viridiplantae</taxon>
        <taxon>Streptophyta</taxon>
        <taxon>Embryophyta</taxon>
        <taxon>Tracheophyta</taxon>
        <taxon>Spermatophyta</taxon>
        <taxon>Magnoliopsida</taxon>
        <taxon>eudicotyledons</taxon>
        <taxon>Gunneridae</taxon>
        <taxon>Pentapetalae</taxon>
        <taxon>asterids</taxon>
        <taxon>lamiids</taxon>
        <taxon>Solanales</taxon>
        <taxon>Solanaceae</taxon>
        <taxon>Solanoideae</taxon>
        <taxon>Datureae</taxon>
        <taxon>Datura</taxon>
    </lineage>
</organism>
<gene>
    <name evidence="1" type="ORF">HAX54_039983</name>
</gene>
<evidence type="ECO:0000313" key="2">
    <source>
        <dbReference type="Proteomes" id="UP000823775"/>
    </source>
</evidence>
<reference evidence="1 2" key="1">
    <citation type="journal article" date="2021" name="BMC Genomics">
        <title>Datura genome reveals duplications of psychoactive alkaloid biosynthetic genes and high mutation rate following tissue culture.</title>
        <authorList>
            <person name="Rajewski A."/>
            <person name="Carter-House D."/>
            <person name="Stajich J."/>
            <person name="Litt A."/>
        </authorList>
    </citation>
    <scope>NUCLEOTIDE SEQUENCE [LARGE SCALE GENOMIC DNA]</scope>
    <source>
        <strain evidence="1">AR-01</strain>
    </source>
</reference>
<accession>A0ABS8RNN0</accession>
<dbReference type="Proteomes" id="UP000823775">
    <property type="component" value="Unassembled WGS sequence"/>
</dbReference>
<name>A0ABS8RNN0_DATST</name>
<dbReference type="EMBL" id="JACEIK010000056">
    <property type="protein sequence ID" value="MCD7448222.1"/>
    <property type="molecule type" value="Genomic_DNA"/>
</dbReference>
<keyword evidence="2" id="KW-1185">Reference proteome</keyword>